<evidence type="ECO:0000256" key="1">
    <source>
        <dbReference type="SAM" id="MobiDB-lite"/>
    </source>
</evidence>
<evidence type="ECO:0000259" key="2">
    <source>
        <dbReference type="Pfam" id="PF01882"/>
    </source>
</evidence>
<dbReference type="OrthoDB" id="9812729at2"/>
<evidence type="ECO:0000313" key="3">
    <source>
        <dbReference type="EMBL" id="KGM11283.1"/>
    </source>
</evidence>
<feature type="region of interest" description="Disordered" evidence="1">
    <location>
        <begin position="95"/>
        <end position="120"/>
    </location>
</feature>
<feature type="region of interest" description="Disordered" evidence="1">
    <location>
        <begin position="277"/>
        <end position="298"/>
    </location>
</feature>
<comment type="caution">
    <text evidence="3">The sequence shown here is derived from an EMBL/GenBank/DDBJ whole genome shotgun (WGS) entry which is preliminary data.</text>
</comment>
<organism evidence="3 4">
    <name type="scientific">Cellulomonas bogoriensis 69B4 = DSM 16987</name>
    <dbReference type="NCBI Taxonomy" id="1386082"/>
    <lineage>
        <taxon>Bacteria</taxon>
        <taxon>Bacillati</taxon>
        <taxon>Actinomycetota</taxon>
        <taxon>Actinomycetes</taxon>
        <taxon>Micrococcales</taxon>
        <taxon>Cellulomonadaceae</taxon>
        <taxon>Cellulomonas</taxon>
    </lineage>
</organism>
<protein>
    <recommendedName>
        <fullName evidence="2">DUF58 domain-containing protein</fullName>
    </recommendedName>
</protein>
<dbReference type="Proteomes" id="UP000054314">
    <property type="component" value="Unassembled WGS sequence"/>
</dbReference>
<reference evidence="3 4" key="1">
    <citation type="submission" date="2013-08" db="EMBL/GenBank/DDBJ databases">
        <title>Genome sequencing of Cellulomonas bogoriensis 69B4.</title>
        <authorList>
            <person name="Chen F."/>
            <person name="Li Y."/>
            <person name="Wang G."/>
        </authorList>
    </citation>
    <scope>NUCLEOTIDE SEQUENCE [LARGE SCALE GENOMIC DNA]</scope>
    <source>
        <strain evidence="3 4">69B4</strain>
    </source>
</reference>
<dbReference type="EMBL" id="AXCZ01000119">
    <property type="protein sequence ID" value="KGM11283.1"/>
    <property type="molecule type" value="Genomic_DNA"/>
</dbReference>
<evidence type="ECO:0000313" key="4">
    <source>
        <dbReference type="Proteomes" id="UP000054314"/>
    </source>
</evidence>
<gene>
    <name evidence="3" type="ORF">N869_03205</name>
</gene>
<dbReference type="AlphaFoldDB" id="A0A0A0BS74"/>
<feature type="domain" description="DUF58" evidence="2">
    <location>
        <begin position="203"/>
        <end position="309"/>
    </location>
</feature>
<feature type="region of interest" description="Disordered" evidence="1">
    <location>
        <begin position="183"/>
        <end position="207"/>
    </location>
</feature>
<dbReference type="Pfam" id="PF01882">
    <property type="entry name" value="DUF58"/>
    <property type="match status" value="1"/>
</dbReference>
<feature type="compositionally biased region" description="Basic and acidic residues" evidence="1">
    <location>
        <begin position="281"/>
        <end position="298"/>
    </location>
</feature>
<keyword evidence="4" id="KW-1185">Reference proteome</keyword>
<feature type="compositionally biased region" description="Basic and acidic residues" evidence="1">
    <location>
        <begin position="95"/>
        <end position="107"/>
    </location>
</feature>
<accession>A0A0A0BS74</accession>
<dbReference type="PANTHER" id="PTHR34351">
    <property type="entry name" value="SLR1927 PROTEIN-RELATED"/>
    <property type="match status" value="1"/>
</dbReference>
<sequence>MPGPRTTSRGRLVGLTGAALLVAGVATGQLFAVQAGALLALALAAAGLVMAATAATSTRLPLEVTRDLTPAALHVGDQGEVRVHVRSLSGLTRPDRLTFREDGDPSLHDGGAPDPEVSTHGREVTLTYPVHATRRGRLHLGPLDLHHGDPFGLLVGHVPVGDVAPVAVRPRVVPLDVVDAVASHEAERPASGTPQPAVDDTALRPYRTGDDLRRVHWPATARRGSLLVRQPERTGRRSASVVLDLDPDEAATEWTISTGTSVALALLAGGHHTRLLAGGTLDDHPEARADHHPPDTGEAAREEILDHATDLEAPQDAAQADRWLRTALGTLLADPGGTEVVVAVLRAPSGEALRTLALLGDGGRAWAMVHPGPGAVSAVTALRRAGWCAAEVEPHQDPAEAWTALVASAGAAP</sequence>
<dbReference type="InterPro" id="IPR002881">
    <property type="entry name" value="DUF58"/>
</dbReference>
<dbReference type="PANTHER" id="PTHR34351:SF1">
    <property type="entry name" value="SLR1927 PROTEIN"/>
    <property type="match status" value="1"/>
</dbReference>
<proteinExistence type="predicted"/>
<name>A0A0A0BS74_9CELL</name>
<dbReference type="RefSeq" id="WP_035061340.1">
    <property type="nucleotide sequence ID" value="NZ_AXCZ01000119.1"/>
</dbReference>